<dbReference type="EC" id="3.4.21.-" evidence="6"/>
<dbReference type="RefSeq" id="WP_271314407.1">
    <property type="nucleotide sequence ID" value="NZ_JABXJJ020000036.1"/>
</dbReference>
<proteinExistence type="predicted"/>
<dbReference type="NCBIfam" id="NF033740">
    <property type="entry name" value="MarP_fam_protase"/>
    <property type="match status" value="1"/>
</dbReference>
<comment type="caution">
    <text evidence="6">The sequence shown here is derived from an EMBL/GenBank/DDBJ whole genome shotgun (WGS) entry which is preliminary data.</text>
</comment>
<dbReference type="GO" id="GO:0004252">
    <property type="term" value="F:serine-type endopeptidase activity"/>
    <property type="evidence" value="ECO:0007669"/>
    <property type="project" value="InterPro"/>
</dbReference>
<sequence length="398" mass="39973">MNLLDLVIALLAIAFAVSGYRRGLVASCILLAGFVGGAVLGVWALPFALRPTTPGTTGALVVALLVVLVPAGIGHALAGLLAWRVRRHLEWGPVRGLDGVGGAAAGAVALLMFAWVFAGVLATSPAALLSRQIRGSAVLGAVDHVMPSQTPTWFSSAAGALSGAGFPQVFNPFENEPAATVPAPSGDAVTPAAIRAARAGVVKISGVADVSGGRRGQEGSGFVYAADHVMTNAHVVAGVRSPAVQVGGVGLPYRARVVLFDPETDIAVLDVPGLSAPVLPFAGPAARAAPAVVAGYPQNGGLDVRAATVASRITATGQDIYGDNSTTREVYQLRADVRPGNSGGPLLTTGGRVYGVVFARSTAEPDIGYALTARQVAADATRGAGATTAVSTGDRAAL</sequence>
<dbReference type="PANTHER" id="PTHR43019">
    <property type="entry name" value="SERINE ENDOPROTEASE DEGS"/>
    <property type="match status" value="1"/>
</dbReference>
<dbReference type="PANTHER" id="PTHR43019:SF23">
    <property type="entry name" value="PROTEASE DO-LIKE 5, CHLOROPLASTIC"/>
    <property type="match status" value="1"/>
</dbReference>
<evidence type="ECO:0000256" key="3">
    <source>
        <dbReference type="ARBA" id="ARBA00022989"/>
    </source>
</evidence>
<dbReference type="AlphaFoldDB" id="A0AA90H8D6"/>
<evidence type="ECO:0000256" key="1">
    <source>
        <dbReference type="ARBA" id="ARBA00004141"/>
    </source>
</evidence>
<dbReference type="GO" id="GO:0009403">
    <property type="term" value="P:toxin biosynthetic process"/>
    <property type="evidence" value="ECO:0007669"/>
    <property type="project" value="InterPro"/>
</dbReference>
<evidence type="ECO:0000256" key="4">
    <source>
        <dbReference type="ARBA" id="ARBA00023136"/>
    </source>
</evidence>
<feature type="transmembrane region" description="Helical" evidence="5">
    <location>
        <begin position="61"/>
        <end position="83"/>
    </location>
</feature>
<keyword evidence="6" id="KW-0645">Protease</keyword>
<dbReference type="InterPro" id="IPR009003">
    <property type="entry name" value="Peptidase_S1_PA"/>
</dbReference>
<dbReference type="PRINTS" id="PR00834">
    <property type="entry name" value="PROTEASES2C"/>
</dbReference>
<evidence type="ECO:0000313" key="6">
    <source>
        <dbReference type="EMBL" id="MDI5972788.1"/>
    </source>
</evidence>
<dbReference type="SUPFAM" id="SSF50494">
    <property type="entry name" value="Trypsin-like serine proteases"/>
    <property type="match status" value="1"/>
</dbReference>
<keyword evidence="3 5" id="KW-1133">Transmembrane helix</keyword>
<dbReference type="GO" id="GO:0006508">
    <property type="term" value="P:proteolysis"/>
    <property type="evidence" value="ECO:0007669"/>
    <property type="project" value="UniProtKB-KW"/>
</dbReference>
<comment type="subcellular location">
    <subcellularLocation>
        <location evidence="1">Membrane</location>
        <topology evidence="1">Multi-pass membrane protein</topology>
    </subcellularLocation>
</comment>
<evidence type="ECO:0000256" key="5">
    <source>
        <dbReference type="SAM" id="Phobius"/>
    </source>
</evidence>
<keyword evidence="2 5" id="KW-0812">Transmembrane</keyword>
<feature type="transmembrane region" description="Helical" evidence="5">
    <location>
        <begin position="29"/>
        <end position="49"/>
    </location>
</feature>
<feature type="transmembrane region" description="Helical" evidence="5">
    <location>
        <begin position="103"/>
        <end position="129"/>
    </location>
</feature>
<dbReference type="InterPro" id="IPR047680">
    <property type="entry name" value="MarP-like"/>
</dbReference>
<protein>
    <submittedName>
        <fullName evidence="6">MarP family serine protease</fullName>
        <ecNumber evidence="6">3.4.21.-</ecNumber>
    </submittedName>
</protein>
<dbReference type="GO" id="GO:0016020">
    <property type="term" value="C:membrane"/>
    <property type="evidence" value="ECO:0007669"/>
    <property type="project" value="UniProtKB-SubCell"/>
</dbReference>
<dbReference type="InterPro" id="IPR043504">
    <property type="entry name" value="Peptidase_S1_PA_chymotrypsin"/>
</dbReference>
<dbReference type="Pfam" id="PF02674">
    <property type="entry name" value="Colicin_V"/>
    <property type="match status" value="1"/>
</dbReference>
<dbReference type="Pfam" id="PF13365">
    <property type="entry name" value="Trypsin_2"/>
    <property type="match status" value="1"/>
</dbReference>
<keyword evidence="6" id="KW-0378">Hydrolase</keyword>
<evidence type="ECO:0000256" key="2">
    <source>
        <dbReference type="ARBA" id="ARBA00022692"/>
    </source>
</evidence>
<dbReference type="Gene3D" id="2.40.10.10">
    <property type="entry name" value="Trypsin-like serine proteases"/>
    <property type="match status" value="2"/>
</dbReference>
<reference evidence="6" key="1">
    <citation type="submission" date="2023-05" db="EMBL/GenBank/DDBJ databases">
        <title>Streptantibioticus silvisoli sp. nov., acidotolerant actinomycetes 1 from pine litter.</title>
        <authorList>
            <person name="Swiecimska M."/>
            <person name="Golinska P."/>
            <person name="Sangal V."/>
            <person name="Wachnowicz B."/>
            <person name="Goodfellow M."/>
        </authorList>
    </citation>
    <scope>NUCLEOTIDE SEQUENCE</scope>
    <source>
        <strain evidence="6">SL13</strain>
    </source>
</reference>
<organism evidence="6">
    <name type="scientific">Streptantibioticus silvisoli</name>
    <dbReference type="NCBI Taxonomy" id="2705255"/>
    <lineage>
        <taxon>Bacteria</taxon>
        <taxon>Bacillati</taxon>
        <taxon>Actinomycetota</taxon>
        <taxon>Actinomycetes</taxon>
        <taxon>Kitasatosporales</taxon>
        <taxon>Streptomycetaceae</taxon>
        <taxon>Streptantibioticus</taxon>
    </lineage>
</organism>
<name>A0AA90H8D6_9ACTN</name>
<accession>A0AA90H8D6</accession>
<keyword evidence="4 5" id="KW-0472">Membrane</keyword>
<dbReference type="InterPro" id="IPR003825">
    <property type="entry name" value="Colicin-V_CvpA"/>
</dbReference>
<dbReference type="EMBL" id="JABXJJ020000036">
    <property type="protein sequence ID" value="MDI5972788.1"/>
    <property type="molecule type" value="Genomic_DNA"/>
</dbReference>
<dbReference type="InterPro" id="IPR001940">
    <property type="entry name" value="Peptidase_S1C"/>
</dbReference>
<gene>
    <name evidence="6" type="ORF">POF50_026180</name>
</gene>